<keyword evidence="1" id="KW-0732">Signal</keyword>
<feature type="chain" id="PRO_5012630597" description="Polyketide cyclase" evidence="1">
    <location>
        <begin position="23"/>
        <end position="166"/>
    </location>
</feature>
<proteinExistence type="predicted"/>
<reference evidence="3" key="1">
    <citation type="submission" date="2017-08" db="EMBL/GenBank/DDBJ databases">
        <title>A dynamic microbial community with high functional redundancy inhabits the cold, oxic subseafloor aquifer.</title>
        <authorList>
            <person name="Tully B.J."/>
            <person name="Wheat C.G."/>
            <person name="Glazer B.T."/>
            <person name="Huber J.A."/>
        </authorList>
    </citation>
    <scope>NUCLEOTIDE SEQUENCE [LARGE SCALE GENOMIC DNA]</scope>
</reference>
<dbReference type="InterPro" id="IPR019587">
    <property type="entry name" value="Polyketide_cyclase/dehydratase"/>
</dbReference>
<dbReference type="EMBL" id="NVWI01000009">
    <property type="protein sequence ID" value="PCJ40335.1"/>
    <property type="molecule type" value="Genomic_DNA"/>
</dbReference>
<evidence type="ECO:0008006" key="4">
    <source>
        <dbReference type="Google" id="ProtNLM"/>
    </source>
</evidence>
<comment type="caution">
    <text evidence="2">The sequence shown here is derived from an EMBL/GenBank/DDBJ whole genome shotgun (WGS) entry which is preliminary data.</text>
</comment>
<evidence type="ECO:0000313" key="3">
    <source>
        <dbReference type="Proteomes" id="UP000228987"/>
    </source>
</evidence>
<dbReference type="InterPro" id="IPR023393">
    <property type="entry name" value="START-like_dom_sf"/>
</dbReference>
<dbReference type="CDD" id="cd07821">
    <property type="entry name" value="PYR_PYL_RCAR_like"/>
    <property type="match status" value="1"/>
</dbReference>
<dbReference type="Pfam" id="PF10604">
    <property type="entry name" value="Polyketide_cyc2"/>
    <property type="match status" value="1"/>
</dbReference>
<feature type="signal peptide" evidence="1">
    <location>
        <begin position="1"/>
        <end position="22"/>
    </location>
</feature>
<organism evidence="2 3">
    <name type="scientific">SAR86 cluster bacterium</name>
    <dbReference type="NCBI Taxonomy" id="2030880"/>
    <lineage>
        <taxon>Bacteria</taxon>
        <taxon>Pseudomonadati</taxon>
        <taxon>Pseudomonadota</taxon>
        <taxon>Gammaproteobacteria</taxon>
        <taxon>SAR86 cluster</taxon>
    </lineage>
</organism>
<evidence type="ECO:0000256" key="1">
    <source>
        <dbReference type="SAM" id="SignalP"/>
    </source>
</evidence>
<dbReference type="AlphaFoldDB" id="A0A2A5C9S8"/>
<sequence>MLRFLKLSVFALLLSTTSSLFAADPEYTTIQFEIDISTSAQEVWAKVGGYCDIAEWFETDCVITSGDGGIGTVRELVGGRAIQILVALSDLSYGYTLPSTEGEFYNLYHGFLEVKPVTETSSRVFYTLLYDTSNMADQATIEADITRRREMFEGALQNIKMIAESP</sequence>
<dbReference type="Gene3D" id="3.30.530.20">
    <property type="match status" value="1"/>
</dbReference>
<name>A0A2A5C9S8_9GAMM</name>
<gene>
    <name evidence="2" type="ORF">COA71_10765</name>
</gene>
<dbReference type="SUPFAM" id="SSF55961">
    <property type="entry name" value="Bet v1-like"/>
    <property type="match status" value="1"/>
</dbReference>
<evidence type="ECO:0000313" key="2">
    <source>
        <dbReference type="EMBL" id="PCJ40335.1"/>
    </source>
</evidence>
<accession>A0A2A5C9S8</accession>
<protein>
    <recommendedName>
        <fullName evidence="4">Polyketide cyclase</fullName>
    </recommendedName>
</protein>
<dbReference type="Proteomes" id="UP000228987">
    <property type="component" value="Unassembled WGS sequence"/>
</dbReference>